<evidence type="ECO:0008006" key="3">
    <source>
        <dbReference type="Google" id="ProtNLM"/>
    </source>
</evidence>
<accession>A0ABV8UN61</accession>
<sequence length="262" mass="28733">MITRISRFAARWGLAALFVTTGVPMGQAQLDGHGPDAWQVTGVAVNDELNMRMGPGTDYPVIRAFPHDAAGLQQVTCVPFITFEQSVAMSDAERKNLPPRWCLMSDADRATHGWVAGRFLMEDQTPQVEATQTSDDPVASAVALVEKLYARHDQYMRGQSSSPFESPVAHEFFFAGDIPQIAASVRDAGADPLYNAQDTDISGLAIMPDPDTPVLRGMITVQAAYSNFGQPQTVEFNLRPDTARDGAPIRIMRVQHDDWMLP</sequence>
<proteinExistence type="predicted"/>
<evidence type="ECO:0000313" key="1">
    <source>
        <dbReference type="EMBL" id="MFC4352015.1"/>
    </source>
</evidence>
<protein>
    <recommendedName>
        <fullName evidence="3">SH3 domain-containing protein</fullName>
    </recommendedName>
</protein>
<evidence type="ECO:0000313" key="2">
    <source>
        <dbReference type="Proteomes" id="UP001595799"/>
    </source>
</evidence>
<dbReference type="Proteomes" id="UP001595799">
    <property type="component" value="Unassembled WGS sequence"/>
</dbReference>
<comment type="caution">
    <text evidence="1">The sequence shown here is derived from an EMBL/GenBank/DDBJ whole genome shotgun (WGS) entry which is preliminary data.</text>
</comment>
<organism evidence="1 2">
    <name type="scientific">Fodinicurvata halophila</name>
    <dbReference type="NCBI Taxonomy" id="1419723"/>
    <lineage>
        <taxon>Bacteria</taxon>
        <taxon>Pseudomonadati</taxon>
        <taxon>Pseudomonadota</taxon>
        <taxon>Alphaproteobacteria</taxon>
        <taxon>Rhodospirillales</taxon>
        <taxon>Rhodovibrionaceae</taxon>
        <taxon>Fodinicurvata</taxon>
    </lineage>
</organism>
<dbReference type="RefSeq" id="WP_382422365.1">
    <property type="nucleotide sequence ID" value="NZ_JBHSCW010000005.1"/>
</dbReference>
<dbReference type="Gene3D" id="2.30.30.40">
    <property type="entry name" value="SH3 Domains"/>
    <property type="match status" value="1"/>
</dbReference>
<dbReference type="EMBL" id="JBHSCW010000005">
    <property type="protein sequence ID" value="MFC4352015.1"/>
    <property type="molecule type" value="Genomic_DNA"/>
</dbReference>
<name>A0ABV8UN61_9PROT</name>
<keyword evidence="2" id="KW-1185">Reference proteome</keyword>
<gene>
    <name evidence="1" type="ORF">ACFOW6_10720</name>
</gene>
<reference evidence="2" key="1">
    <citation type="journal article" date="2019" name="Int. J. Syst. Evol. Microbiol.">
        <title>The Global Catalogue of Microorganisms (GCM) 10K type strain sequencing project: providing services to taxonomists for standard genome sequencing and annotation.</title>
        <authorList>
            <consortium name="The Broad Institute Genomics Platform"/>
            <consortium name="The Broad Institute Genome Sequencing Center for Infectious Disease"/>
            <person name="Wu L."/>
            <person name="Ma J."/>
        </authorList>
    </citation>
    <scope>NUCLEOTIDE SEQUENCE [LARGE SCALE GENOMIC DNA]</scope>
    <source>
        <strain evidence="2">CECT 8472</strain>
    </source>
</reference>